<accession>A0A4P6ZEJ3</accession>
<keyword evidence="1" id="KW-0732">Signal</keyword>
<proteinExistence type="predicted"/>
<reference evidence="2 3" key="1">
    <citation type="submission" date="2019-03" db="EMBL/GenBank/DDBJ databases">
        <authorList>
            <person name="Kim H."/>
            <person name="Yu S.-M."/>
        </authorList>
    </citation>
    <scope>NUCLEOTIDE SEQUENCE [LARGE SCALE GENOMIC DNA]</scope>
    <source>
        <strain evidence="2 3">NBC122</strain>
    </source>
</reference>
<dbReference type="RefSeq" id="WP_133439485.1">
    <property type="nucleotide sequence ID" value="NZ_CP037954.1"/>
</dbReference>
<gene>
    <name evidence="2" type="ORF">NBC122_01193</name>
</gene>
<dbReference type="EMBL" id="CP037954">
    <property type="protein sequence ID" value="QBO58020.1"/>
    <property type="molecule type" value="Genomic_DNA"/>
</dbReference>
<dbReference type="KEGG" id="csal:NBC122_01193"/>
<keyword evidence="3" id="KW-1185">Reference proteome</keyword>
<organism evidence="2 3">
    <name type="scientific">Chryseobacterium salivictor</name>
    <dbReference type="NCBI Taxonomy" id="2547600"/>
    <lineage>
        <taxon>Bacteria</taxon>
        <taxon>Pseudomonadati</taxon>
        <taxon>Bacteroidota</taxon>
        <taxon>Flavobacteriia</taxon>
        <taxon>Flavobacteriales</taxon>
        <taxon>Weeksellaceae</taxon>
        <taxon>Chryseobacterium group</taxon>
        <taxon>Chryseobacterium</taxon>
    </lineage>
</organism>
<dbReference type="Proteomes" id="UP000294419">
    <property type="component" value="Chromosome"/>
</dbReference>
<feature type="signal peptide" evidence="1">
    <location>
        <begin position="1"/>
        <end position="20"/>
    </location>
</feature>
<dbReference type="AlphaFoldDB" id="A0A4P6ZEJ3"/>
<protein>
    <submittedName>
        <fullName evidence="2">Uncharacterized protein</fullName>
    </submittedName>
</protein>
<name>A0A4P6ZEJ3_9FLAO</name>
<evidence type="ECO:0000256" key="1">
    <source>
        <dbReference type="SAM" id="SignalP"/>
    </source>
</evidence>
<sequence>MKKVLLLSTMLVVCGGFAIAAPAEFNKPEVTDLKEIVHSKSNDGATFKEVKIVSVGGVDSCYERYCTITSSTDSNGVITEKKSCSDWYQVPCTDLGESLPRVV</sequence>
<evidence type="ECO:0000313" key="2">
    <source>
        <dbReference type="EMBL" id="QBO58020.1"/>
    </source>
</evidence>
<feature type="chain" id="PRO_5020570719" evidence="1">
    <location>
        <begin position="21"/>
        <end position="103"/>
    </location>
</feature>
<evidence type="ECO:0000313" key="3">
    <source>
        <dbReference type="Proteomes" id="UP000294419"/>
    </source>
</evidence>